<dbReference type="RefSeq" id="WP_121621725.1">
    <property type="nucleotide sequence ID" value="NZ_JACIIW010000004.1"/>
</dbReference>
<dbReference type="Gene3D" id="1.10.4030.10">
    <property type="entry name" value="Porin chaperone SurA, peptide-binding domain"/>
    <property type="match status" value="1"/>
</dbReference>
<sequence>MPFLIRVFIAAVLATFAMALPAAAQKVVVVVNGDPITSYDVSQRQRLHQMIERKSISPKEALDELIDDRIKFQQARRLQTTVDQADIDRMYAGVAERSGRTAAELTASFAQGGLDARIFKDKLAADYVWSQYVRGRAGTTMIRDSDVVAALQMRGTTQLVATEYTLYPIVFVVPRNGGNHSARLQEANGLRQRFTNCEAGLAMAKGLKEVVVRQPILRLSSDMPTSLRQLLDKTEVGRLTPPEVSQFGVETFAICNKTEVRGESSQKREIKDQLSTAQFTAESKKMIAELRKTSLIEYR</sequence>
<evidence type="ECO:0000256" key="2">
    <source>
        <dbReference type="SAM" id="SignalP"/>
    </source>
</evidence>
<dbReference type="AlphaFoldDB" id="A0A3L7AQI3"/>
<dbReference type="EMBL" id="RCTF01000001">
    <property type="protein sequence ID" value="RLP81911.1"/>
    <property type="molecule type" value="Genomic_DNA"/>
</dbReference>
<dbReference type="OrthoDB" id="9791746at2"/>
<dbReference type="PANTHER" id="PTHR47637:SF1">
    <property type="entry name" value="CHAPERONE SURA"/>
    <property type="match status" value="1"/>
</dbReference>
<protein>
    <submittedName>
        <fullName evidence="3">Peptidylprolyl isomerase</fullName>
    </submittedName>
</protein>
<evidence type="ECO:0000256" key="1">
    <source>
        <dbReference type="ARBA" id="ARBA00022729"/>
    </source>
</evidence>
<feature type="signal peptide" evidence="2">
    <location>
        <begin position="1"/>
        <end position="19"/>
    </location>
</feature>
<proteinExistence type="predicted"/>
<keyword evidence="4" id="KW-1185">Reference proteome</keyword>
<dbReference type="InterPro" id="IPR050280">
    <property type="entry name" value="OMP_Chaperone_SurA"/>
</dbReference>
<dbReference type="Proteomes" id="UP000269692">
    <property type="component" value="Unassembled WGS sequence"/>
</dbReference>
<evidence type="ECO:0000313" key="4">
    <source>
        <dbReference type="Proteomes" id="UP000269692"/>
    </source>
</evidence>
<accession>A0A3L7AQI3</accession>
<keyword evidence="3" id="KW-0413">Isomerase</keyword>
<name>A0A3L7AQI3_9HYPH</name>
<gene>
    <name evidence="3" type="ORF">D9R14_02695</name>
</gene>
<dbReference type="PANTHER" id="PTHR47637">
    <property type="entry name" value="CHAPERONE SURA"/>
    <property type="match status" value="1"/>
</dbReference>
<evidence type="ECO:0000313" key="3">
    <source>
        <dbReference type="EMBL" id="RLP81911.1"/>
    </source>
</evidence>
<reference evidence="3 4" key="1">
    <citation type="submission" date="2018-10" db="EMBL/GenBank/DDBJ databases">
        <title>Xanthobacter tagetidis genome sequencing and assembly.</title>
        <authorList>
            <person name="Maclea K.S."/>
            <person name="Goen A.E."/>
            <person name="Fatima S.A."/>
        </authorList>
    </citation>
    <scope>NUCLEOTIDE SEQUENCE [LARGE SCALE GENOMIC DNA]</scope>
    <source>
        <strain evidence="3 4">ATCC 700314</strain>
    </source>
</reference>
<dbReference type="GO" id="GO:0016853">
    <property type="term" value="F:isomerase activity"/>
    <property type="evidence" value="ECO:0007669"/>
    <property type="project" value="UniProtKB-KW"/>
</dbReference>
<keyword evidence="1 2" id="KW-0732">Signal</keyword>
<comment type="caution">
    <text evidence="3">The sequence shown here is derived from an EMBL/GenBank/DDBJ whole genome shotgun (WGS) entry which is preliminary data.</text>
</comment>
<dbReference type="InterPro" id="IPR027304">
    <property type="entry name" value="Trigger_fact/SurA_dom_sf"/>
</dbReference>
<organism evidence="3 4">
    <name type="scientific">Xanthobacter tagetidis</name>
    <dbReference type="NCBI Taxonomy" id="60216"/>
    <lineage>
        <taxon>Bacteria</taxon>
        <taxon>Pseudomonadati</taxon>
        <taxon>Pseudomonadota</taxon>
        <taxon>Alphaproteobacteria</taxon>
        <taxon>Hyphomicrobiales</taxon>
        <taxon>Xanthobacteraceae</taxon>
        <taxon>Xanthobacter</taxon>
    </lineage>
</organism>
<dbReference type="SUPFAM" id="SSF109998">
    <property type="entry name" value="Triger factor/SurA peptide-binding domain-like"/>
    <property type="match status" value="1"/>
</dbReference>
<feature type="chain" id="PRO_5018130444" evidence="2">
    <location>
        <begin position="20"/>
        <end position="299"/>
    </location>
</feature>